<dbReference type="RefSeq" id="WP_343164689.1">
    <property type="nucleotide sequence ID" value="NZ_JBHRSV010000020.1"/>
</dbReference>
<evidence type="ECO:0000313" key="1">
    <source>
        <dbReference type="EMBL" id="MFC2926677.1"/>
    </source>
</evidence>
<accession>A0ABV6ZZ55</accession>
<sequence>MMILALAALSLTAQDAEAGPAPLLPDGRYVEDMAEGDACAAEGRRYFTLIAGDPRDSADRGRIRADFGTGPIDMALSMTSMHPQELADGEIRGIGVVQARGGDNTRLVMTLLLHADQRYVVGQVGLTVAGGEMTSVIRMEDDPLPHGIAPDGTALESFVYCGTE</sequence>
<protein>
    <submittedName>
        <fullName evidence="1">Uncharacterized protein</fullName>
    </submittedName>
</protein>
<gene>
    <name evidence="1" type="ORF">ACFOOR_11220</name>
</gene>
<evidence type="ECO:0000313" key="2">
    <source>
        <dbReference type="Proteomes" id="UP001595379"/>
    </source>
</evidence>
<proteinExistence type="predicted"/>
<dbReference type="EMBL" id="JBHRSV010000020">
    <property type="protein sequence ID" value="MFC2926677.1"/>
    <property type="molecule type" value="Genomic_DNA"/>
</dbReference>
<organism evidence="1 2">
    <name type="scientific">Hyphobacterium vulgare</name>
    <dbReference type="NCBI Taxonomy" id="1736751"/>
    <lineage>
        <taxon>Bacteria</taxon>
        <taxon>Pseudomonadati</taxon>
        <taxon>Pseudomonadota</taxon>
        <taxon>Alphaproteobacteria</taxon>
        <taxon>Maricaulales</taxon>
        <taxon>Maricaulaceae</taxon>
        <taxon>Hyphobacterium</taxon>
    </lineage>
</organism>
<dbReference type="Proteomes" id="UP001595379">
    <property type="component" value="Unassembled WGS sequence"/>
</dbReference>
<reference evidence="2" key="1">
    <citation type="journal article" date="2019" name="Int. J. Syst. Evol. Microbiol.">
        <title>The Global Catalogue of Microorganisms (GCM) 10K type strain sequencing project: providing services to taxonomists for standard genome sequencing and annotation.</title>
        <authorList>
            <consortium name="The Broad Institute Genomics Platform"/>
            <consortium name="The Broad Institute Genome Sequencing Center for Infectious Disease"/>
            <person name="Wu L."/>
            <person name="Ma J."/>
        </authorList>
    </citation>
    <scope>NUCLEOTIDE SEQUENCE [LARGE SCALE GENOMIC DNA]</scope>
    <source>
        <strain evidence="2">KCTC 52487</strain>
    </source>
</reference>
<name>A0ABV6ZZ55_9PROT</name>
<comment type="caution">
    <text evidence="1">The sequence shown here is derived from an EMBL/GenBank/DDBJ whole genome shotgun (WGS) entry which is preliminary data.</text>
</comment>
<keyword evidence="2" id="KW-1185">Reference proteome</keyword>